<dbReference type="InterPro" id="IPR000182">
    <property type="entry name" value="GNAT_dom"/>
</dbReference>
<dbReference type="InterPro" id="IPR016181">
    <property type="entry name" value="Acyl_CoA_acyltransferase"/>
</dbReference>
<dbReference type="SUPFAM" id="SSF55729">
    <property type="entry name" value="Acyl-CoA N-acyltransferases (Nat)"/>
    <property type="match status" value="1"/>
</dbReference>
<dbReference type="Pfam" id="PF13508">
    <property type="entry name" value="Acetyltransf_7"/>
    <property type="match status" value="1"/>
</dbReference>
<dbReference type="Gene3D" id="3.40.630.30">
    <property type="match status" value="1"/>
</dbReference>
<proteinExistence type="predicted"/>
<accession>A0ABV1J9U4</accession>
<evidence type="ECO:0000259" key="1">
    <source>
        <dbReference type="PROSITE" id="PS51186"/>
    </source>
</evidence>
<dbReference type="RefSeq" id="WP_102375266.1">
    <property type="nucleotide sequence ID" value="NZ_JBBNOP010000001.1"/>
</dbReference>
<sequence length="155" mass="16752">MDELITIRPAEADDLATIEAYAALEGMGPIESVESIRVAVNGDGDIVGFIRLVLDAQGVCHVNPVVVYSTWRGYGVGRALVEDALEEYGELRLVSRGSSLAFYRALGFEPVEWGSIHPPIAAECDGCELYDECGPVPVRKRSESTCGETSRKTSD</sequence>
<dbReference type="PROSITE" id="PS51186">
    <property type="entry name" value="GNAT"/>
    <property type="match status" value="1"/>
</dbReference>
<protein>
    <submittedName>
        <fullName evidence="2">GNAT family N-acetyltransferase</fullName>
        <ecNumber evidence="2">2.3.1.-</ecNumber>
    </submittedName>
</protein>
<dbReference type="EC" id="2.3.1.-" evidence="2"/>
<dbReference type="Proteomes" id="UP001487305">
    <property type="component" value="Unassembled WGS sequence"/>
</dbReference>
<keyword evidence="3" id="KW-1185">Reference proteome</keyword>
<gene>
    <name evidence="2" type="ORF">AAA083_02430</name>
</gene>
<evidence type="ECO:0000313" key="2">
    <source>
        <dbReference type="EMBL" id="MEQ3361828.1"/>
    </source>
</evidence>
<feature type="domain" description="N-acetyltransferase" evidence="1">
    <location>
        <begin position="5"/>
        <end position="130"/>
    </location>
</feature>
<dbReference type="EMBL" id="JBBNOP010000001">
    <property type="protein sequence ID" value="MEQ3361828.1"/>
    <property type="molecule type" value="Genomic_DNA"/>
</dbReference>
<keyword evidence="2" id="KW-0012">Acyltransferase</keyword>
<dbReference type="GO" id="GO:0016746">
    <property type="term" value="F:acyltransferase activity"/>
    <property type="evidence" value="ECO:0007669"/>
    <property type="project" value="UniProtKB-KW"/>
</dbReference>
<comment type="caution">
    <text evidence="2">The sequence shown here is derived from an EMBL/GenBank/DDBJ whole genome shotgun (WGS) entry which is preliminary data.</text>
</comment>
<dbReference type="CDD" id="cd04301">
    <property type="entry name" value="NAT_SF"/>
    <property type="match status" value="1"/>
</dbReference>
<evidence type="ECO:0000313" key="3">
    <source>
        <dbReference type="Proteomes" id="UP001487305"/>
    </source>
</evidence>
<keyword evidence="2" id="KW-0808">Transferase</keyword>
<organism evidence="2 3">
    <name type="scientific">Raoultibacter massiliensis</name>
    <dbReference type="NCBI Taxonomy" id="1852371"/>
    <lineage>
        <taxon>Bacteria</taxon>
        <taxon>Bacillati</taxon>
        <taxon>Actinomycetota</taxon>
        <taxon>Coriobacteriia</taxon>
        <taxon>Eggerthellales</taxon>
        <taxon>Eggerthellaceae</taxon>
        <taxon>Raoultibacter</taxon>
    </lineage>
</organism>
<name>A0ABV1J9U4_9ACTN</name>
<reference evidence="2 3" key="1">
    <citation type="submission" date="2024-04" db="EMBL/GenBank/DDBJ databases">
        <title>Human intestinal bacterial collection.</title>
        <authorList>
            <person name="Pauvert C."/>
            <person name="Hitch T.C.A."/>
            <person name="Clavel T."/>
        </authorList>
    </citation>
    <scope>NUCLEOTIDE SEQUENCE [LARGE SCALE GENOMIC DNA]</scope>
    <source>
        <strain evidence="2 3">CLA-KB-H42</strain>
    </source>
</reference>